<reference evidence="2" key="2">
    <citation type="submission" date="2020-09" db="EMBL/GenBank/DDBJ databases">
        <authorList>
            <person name="Sun Q."/>
            <person name="Kim S."/>
        </authorList>
    </citation>
    <scope>NUCLEOTIDE SEQUENCE</scope>
    <source>
        <strain evidence="2">KCTC 42650</strain>
    </source>
</reference>
<comment type="caution">
    <text evidence="2">The sequence shown here is derived from an EMBL/GenBank/DDBJ whole genome shotgun (WGS) entry which is preliminary data.</text>
</comment>
<gene>
    <name evidence="2" type="ORF">GCM10017056_21450</name>
</gene>
<dbReference type="Proteomes" id="UP000626220">
    <property type="component" value="Unassembled WGS sequence"/>
</dbReference>
<dbReference type="SUPFAM" id="SSF69118">
    <property type="entry name" value="AhpD-like"/>
    <property type="match status" value="1"/>
</dbReference>
<protein>
    <recommendedName>
        <fullName evidence="4">Carboxymuconolactone decarboxylase family protein</fullName>
    </recommendedName>
</protein>
<dbReference type="PANTHER" id="PTHR34846:SF5">
    <property type="entry name" value="CARBOXYMUCONOLACTONE DECARBOXYLASE-LIKE DOMAIN-CONTAINING PROTEIN"/>
    <property type="match status" value="1"/>
</dbReference>
<evidence type="ECO:0008006" key="4">
    <source>
        <dbReference type="Google" id="ProtNLM"/>
    </source>
</evidence>
<accession>A0A8J3M9J7</accession>
<dbReference type="InterPro" id="IPR029032">
    <property type="entry name" value="AhpD-like"/>
</dbReference>
<organism evidence="2 3">
    <name type="scientific">Seohaeicola zhoushanensis</name>
    <dbReference type="NCBI Taxonomy" id="1569283"/>
    <lineage>
        <taxon>Bacteria</taxon>
        <taxon>Pseudomonadati</taxon>
        <taxon>Pseudomonadota</taxon>
        <taxon>Alphaproteobacteria</taxon>
        <taxon>Rhodobacterales</taxon>
        <taxon>Roseobacteraceae</taxon>
        <taxon>Seohaeicola</taxon>
    </lineage>
</organism>
<name>A0A8J3M9J7_9RHOB</name>
<evidence type="ECO:0000313" key="3">
    <source>
        <dbReference type="Proteomes" id="UP000626220"/>
    </source>
</evidence>
<evidence type="ECO:0000256" key="1">
    <source>
        <dbReference type="SAM" id="MobiDB-lite"/>
    </source>
</evidence>
<reference evidence="2" key="1">
    <citation type="journal article" date="2014" name="Int. J. Syst. Evol. Microbiol.">
        <title>Complete genome sequence of Corynebacterium casei LMG S-19264T (=DSM 44701T), isolated from a smear-ripened cheese.</title>
        <authorList>
            <consortium name="US DOE Joint Genome Institute (JGI-PGF)"/>
            <person name="Walter F."/>
            <person name="Albersmeier A."/>
            <person name="Kalinowski J."/>
            <person name="Ruckert C."/>
        </authorList>
    </citation>
    <scope>NUCLEOTIDE SEQUENCE</scope>
    <source>
        <strain evidence="2">KCTC 42650</strain>
    </source>
</reference>
<keyword evidence="3" id="KW-1185">Reference proteome</keyword>
<dbReference type="RefSeq" id="WP_189680075.1">
    <property type="nucleotide sequence ID" value="NZ_BNCJ01000004.1"/>
</dbReference>
<dbReference type="PANTHER" id="PTHR34846">
    <property type="entry name" value="4-CARBOXYMUCONOLACTONE DECARBOXYLASE FAMILY PROTEIN (AFU_ORTHOLOGUE AFUA_6G11590)"/>
    <property type="match status" value="1"/>
</dbReference>
<dbReference type="AlphaFoldDB" id="A0A8J3M9J7"/>
<dbReference type="Gene3D" id="1.20.1290.10">
    <property type="entry name" value="AhpD-like"/>
    <property type="match status" value="1"/>
</dbReference>
<sequence>MTTSTNPQDSRRLPLRRPPYDDATRKTIENTAFRGLSPLNLRLSMAHHPLLASRFQAIAHAVLFEAEVALRPKEIAIIRTTARAGAEYPWGMHVEIYGERCNLDRAMADELAEAADWQALSDPRWTDEDRLMVRLADELHERANVSDETWSELNAKWPQNQVIELVFACGVYRLASYYTNTTAVPLEDGQAHFPEGHRKG</sequence>
<proteinExistence type="predicted"/>
<feature type="region of interest" description="Disordered" evidence="1">
    <location>
        <begin position="1"/>
        <end position="21"/>
    </location>
</feature>
<dbReference type="EMBL" id="BNCJ01000004">
    <property type="protein sequence ID" value="GHF49457.1"/>
    <property type="molecule type" value="Genomic_DNA"/>
</dbReference>
<evidence type="ECO:0000313" key="2">
    <source>
        <dbReference type="EMBL" id="GHF49457.1"/>
    </source>
</evidence>